<dbReference type="OrthoDB" id="529831at2"/>
<feature type="signal peptide" evidence="1">
    <location>
        <begin position="1"/>
        <end position="28"/>
    </location>
</feature>
<comment type="caution">
    <text evidence="2">The sequence shown here is derived from an EMBL/GenBank/DDBJ whole genome shotgun (WGS) entry which is preliminary data.</text>
</comment>
<dbReference type="RefSeq" id="WP_136778206.1">
    <property type="nucleotide sequence ID" value="NZ_SUPK01000006.1"/>
</dbReference>
<protein>
    <submittedName>
        <fullName evidence="2">Uncharacterized protein</fullName>
    </submittedName>
</protein>
<dbReference type="EMBL" id="SUPK01000006">
    <property type="protein sequence ID" value="TJY41287.1"/>
    <property type="molecule type" value="Genomic_DNA"/>
</dbReference>
<organism evidence="2 3">
    <name type="scientific">Cohnella pontilimi</name>
    <dbReference type="NCBI Taxonomy" id="2564100"/>
    <lineage>
        <taxon>Bacteria</taxon>
        <taxon>Bacillati</taxon>
        <taxon>Bacillota</taxon>
        <taxon>Bacilli</taxon>
        <taxon>Bacillales</taxon>
        <taxon>Paenibacillaceae</taxon>
        <taxon>Cohnella</taxon>
    </lineage>
</organism>
<dbReference type="AlphaFoldDB" id="A0A4U0F9C0"/>
<gene>
    <name evidence="2" type="ORF">E5161_12705</name>
</gene>
<reference evidence="2 3" key="1">
    <citation type="submission" date="2019-04" db="EMBL/GenBank/DDBJ databases">
        <title>Cohnella sp. nov., isolated from soil.</title>
        <authorList>
            <person name="Kim W."/>
        </authorList>
    </citation>
    <scope>NUCLEOTIDE SEQUENCE [LARGE SCALE GENOMIC DNA]</scope>
    <source>
        <strain evidence="2 3">CAU 1483</strain>
    </source>
</reference>
<accession>A0A4U0F9C0</accession>
<evidence type="ECO:0000256" key="1">
    <source>
        <dbReference type="SAM" id="SignalP"/>
    </source>
</evidence>
<name>A0A4U0F9C0_9BACL</name>
<keyword evidence="3" id="KW-1185">Reference proteome</keyword>
<feature type="chain" id="PRO_5020366350" evidence="1">
    <location>
        <begin position="29"/>
        <end position="386"/>
    </location>
</feature>
<proteinExistence type="predicted"/>
<sequence length="386" mass="43955">MNNAFCRGAAVLLALVTLFTPTHPTTYAAGVKRNHMTTLIVRSSPKAVFESRYVIHNAKLQLALRKAKQEEAEFSPSLTDVYVIAPHGAQENILRLEQSGNLWDEEQGKRLVLPRNASHKLLKEAQKARNRHYGDLIPWKDADSIVYRKSVFTITDLETGLSFRVQRRAGSDHADVQPTTKEDTKMMKRIYEGRWSWKRKAILVSAGGRRLAASMNGMPHGGDGIPDNDFSGHFCVHFLNSTTHRSEVPDPAHQFMVYKAAGKTRELLHAATPRKLAQYLVQAMNDRDLEIVRLLAEGVKREKSGALIRELDSLVSVKMIRQSELDQADDLYSVTFTLEAVELHPRTRIKYKKEFQFMLIRQLPESSWRMQDLNLDPEPEKNTREA</sequence>
<dbReference type="Proteomes" id="UP000309673">
    <property type="component" value="Unassembled WGS sequence"/>
</dbReference>
<keyword evidence="1" id="KW-0732">Signal</keyword>
<evidence type="ECO:0000313" key="2">
    <source>
        <dbReference type="EMBL" id="TJY41287.1"/>
    </source>
</evidence>
<evidence type="ECO:0000313" key="3">
    <source>
        <dbReference type="Proteomes" id="UP000309673"/>
    </source>
</evidence>